<protein>
    <recommendedName>
        <fullName evidence="2 4">Ribonucleoside-diphosphate reductase</fullName>
        <ecNumber evidence="2 4">1.17.4.1</ecNumber>
    </recommendedName>
</protein>
<sequence>MIGLSEEYAQIVRELDEGGLIKPLYRNIKDFDVQKFLLPEERDIINVDEIINVFKKLAGPTIETRDIWDDLAMASASLGQLQPLYHKLAGRFEMKRIMRTAPTSFSKAMLHVRNIPPPSTPLSDIFWDFIVPRFDAIDGVIASTQIPDLSYEAVTLLENRCLIKLGEHIYETPQVMFMRTALAIHLHRPFDIDAITKTYRHLCALDYILPLNTMSNAGTLKGQLNPHFQEHLNPATPEAFTDSLSQISLTSKVGGSVFVPLSPLNSTTPSHDMIKGSMQALHTLQRRNLMRRRSGQNARGQVTVSINIWHADAVDFLVGQGAEMKFQQVGERGLYTALHIPSLFIDRLLSRGIWSFFDPAKAQDLYTSRGEAFKQRYEQYEANGVQSRQEDATSIWLKLMTLMINTCGPAIIFDDITAAYTPLSNLTPRPPPPSFSLLPHDDMKPLSTGHINIARFVNNTGALDISGLKIATESLAEALTDMILGNPVWPTTTSLYTFLSHVSIGIGITGLADAIHKTKSPFDSETSMQFARRAMESIYFFAINASVNMIRQGRYKINPTFVHTNLANGQFNWEKFSHVEVTDDRHNWSHLREIVTQIGTVNNRFTALHNAVDACRITSGSEGVEPILSNLTVKNIGGMDYLVPLPALVEELTALNLWNENMLTKIRNQFGSIQNLHEIPFNVRQRFRIAFEMEPHVIIGHAKAMAPFVTESQDVFLYKQEITTKWLSETILAMHNAQLKTGPFSLRTRSMTMVIDSQKTFLRTAY</sequence>
<dbReference type="SUPFAM" id="SSF48168">
    <property type="entry name" value="R1 subunit of ribonucleotide reductase, N-terminal domain"/>
    <property type="match status" value="1"/>
</dbReference>
<feature type="domain" description="Ribonucleotide reductase large subunit C-terminal" evidence="6">
    <location>
        <begin position="246"/>
        <end position="418"/>
    </location>
</feature>
<dbReference type="SUPFAM" id="SSF51998">
    <property type="entry name" value="PFL-like glycyl radical enzymes"/>
    <property type="match status" value="1"/>
</dbReference>
<evidence type="ECO:0000313" key="8">
    <source>
        <dbReference type="Proteomes" id="UP000724874"/>
    </source>
</evidence>
<dbReference type="InterPro" id="IPR000788">
    <property type="entry name" value="RNR_lg_C"/>
</dbReference>
<proteinExistence type="inferred from homology"/>
<dbReference type="AlphaFoldDB" id="A0A9P5NLF6"/>
<evidence type="ECO:0000259" key="6">
    <source>
        <dbReference type="Pfam" id="PF02867"/>
    </source>
</evidence>
<evidence type="ECO:0000313" key="7">
    <source>
        <dbReference type="EMBL" id="KAF8901221.1"/>
    </source>
</evidence>
<dbReference type="OrthoDB" id="3035814at2759"/>
<dbReference type="GO" id="GO:0004748">
    <property type="term" value="F:ribonucleoside-diphosphate reductase activity, thioredoxin disulfide as acceptor"/>
    <property type="evidence" value="ECO:0007669"/>
    <property type="project" value="UniProtKB-EC"/>
</dbReference>
<comment type="similarity">
    <text evidence="1 4">Belongs to the ribonucleoside diphosphate reductase large chain family.</text>
</comment>
<evidence type="ECO:0000256" key="1">
    <source>
        <dbReference type="ARBA" id="ARBA00010406"/>
    </source>
</evidence>
<dbReference type="InterPro" id="IPR013509">
    <property type="entry name" value="RNR_lsu_N"/>
</dbReference>
<gene>
    <name evidence="7" type="ORF">CPB84DRAFT_1747212</name>
</gene>
<dbReference type="PANTHER" id="PTHR11573">
    <property type="entry name" value="RIBONUCLEOSIDE-DIPHOSPHATE REDUCTASE LARGE CHAIN"/>
    <property type="match status" value="1"/>
</dbReference>
<dbReference type="PANTHER" id="PTHR11573:SF6">
    <property type="entry name" value="RIBONUCLEOSIDE-DIPHOSPHATE REDUCTASE LARGE SUBUNIT"/>
    <property type="match status" value="1"/>
</dbReference>
<reference evidence="7" key="1">
    <citation type="submission" date="2020-11" db="EMBL/GenBank/DDBJ databases">
        <authorList>
            <consortium name="DOE Joint Genome Institute"/>
            <person name="Ahrendt S."/>
            <person name="Riley R."/>
            <person name="Andreopoulos W."/>
            <person name="LaButti K."/>
            <person name="Pangilinan J."/>
            <person name="Ruiz-duenas F.J."/>
            <person name="Barrasa J.M."/>
            <person name="Sanchez-Garcia M."/>
            <person name="Camarero S."/>
            <person name="Miyauchi S."/>
            <person name="Serrano A."/>
            <person name="Linde D."/>
            <person name="Babiker R."/>
            <person name="Drula E."/>
            <person name="Ayuso-Fernandez I."/>
            <person name="Pacheco R."/>
            <person name="Padilla G."/>
            <person name="Ferreira P."/>
            <person name="Barriuso J."/>
            <person name="Kellner H."/>
            <person name="Castanera R."/>
            <person name="Alfaro M."/>
            <person name="Ramirez L."/>
            <person name="Pisabarro A.G."/>
            <person name="Kuo A."/>
            <person name="Tritt A."/>
            <person name="Lipzen A."/>
            <person name="He G."/>
            <person name="Yan M."/>
            <person name="Ng V."/>
            <person name="Cullen D."/>
            <person name="Martin F."/>
            <person name="Rosso M.-N."/>
            <person name="Henrissat B."/>
            <person name="Hibbett D."/>
            <person name="Martinez A.T."/>
            <person name="Grigoriev I.V."/>
        </authorList>
    </citation>
    <scope>NUCLEOTIDE SEQUENCE</scope>
    <source>
        <strain evidence="7">AH 44721</strain>
    </source>
</reference>
<name>A0A9P5NLF6_GYMJU</name>
<keyword evidence="8" id="KW-1185">Reference proteome</keyword>
<dbReference type="PRINTS" id="PR01183">
    <property type="entry name" value="RIBORDTASEM1"/>
</dbReference>
<accession>A0A9P5NLF6</accession>
<evidence type="ECO:0000256" key="3">
    <source>
        <dbReference type="ARBA" id="ARBA00023002"/>
    </source>
</evidence>
<dbReference type="Proteomes" id="UP000724874">
    <property type="component" value="Unassembled WGS sequence"/>
</dbReference>
<evidence type="ECO:0000256" key="4">
    <source>
        <dbReference type="RuleBase" id="RU003410"/>
    </source>
</evidence>
<dbReference type="GO" id="GO:0005971">
    <property type="term" value="C:ribonucleoside-diphosphate reductase complex"/>
    <property type="evidence" value="ECO:0007669"/>
    <property type="project" value="TreeGrafter"/>
</dbReference>
<dbReference type="Pfam" id="PF02867">
    <property type="entry name" value="Ribonuc_red_lgC"/>
    <property type="match status" value="2"/>
</dbReference>
<dbReference type="Gene3D" id="3.20.70.20">
    <property type="match status" value="1"/>
</dbReference>
<comment type="catalytic activity">
    <reaction evidence="4">
        <text>a 2'-deoxyribonucleoside 5'-diphosphate + [thioredoxin]-disulfide + H2O = a ribonucleoside 5'-diphosphate + [thioredoxin]-dithiol</text>
        <dbReference type="Rhea" id="RHEA:23252"/>
        <dbReference type="Rhea" id="RHEA-COMP:10698"/>
        <dbReference type="Rhea" id="RHEA-COMP:10700"/>
        <dbReference type="ChEBI" id="CHEBI:15377"/>
        <dbReference type="ChEBI" id="CHEBI:29950"/>
        <dbReference type="ChEBI" id="CHEBI:50058"/>
        <dbReference type="ChEBI" id="CHEBI:57930"/>
        <dbReference type="ChEBI" id="CHEBI:73316"/>
        <dbReference type="EC" id="1.17.4.1"/>
    </reaction>
</comment>
<feature type="domain" description="Ribonucleotide reductase large subunit N-terminal" evidence="5">
    <location>
        <begin position="149"/>
        <end position="220"/>
    </location>
</feature>
<dbReference type="InterPro" id="IPR008926">
    <property type="entry name" value="RNR_R1-su_N"/>
</dbReference>
<comment type="function">
    <text evidence="4">Provides the precursors necessary for DNA synthesis. Catalyzes the biosynthesis of deoxyribonucleotides from the corresponding ribonucleotides.</text>
</comment>
<dbReference type="Pfam" id="PF00317">
    <property type="entry name" value="Ribonuc_red_lgN"/>
    <property type="match status" value="1"/>
</dbReference>
<dbReference type="EC" id="1.17.4.1" evidence="2 4"/>
<keyword evidence="4" id="KW-0215">Deoxyribonucleotide synthesis</keyword>
<feature type="domain" description="Ribonucleotide reductase large subunit C-terminal" evidence="6">
    <location>
        <begin position="449"/>
        <end position="742"/>
    </location>
</feature>
<evidence type="ECO:0000256" key="2">
    <source>
        <dbReference type="ARBA" id="ARBA00012274"/>
    </source>
</evidence>
<dbReference type="EMBL" id="JADNYJ010000043">
    <property type="protein sequence ID" value="KAF8901221.1"/>
    <property type="molecule type" value="Genomic_DNA"/>
</dbReference>
<keyword evidence="3 4" id="KW-0560">Oxidoreductase</keyword>
<organism evidence="7 8">
    <name type="scientific">Gymnopilus junonius</name>
    <name type="common">Spectacular rustgill mushroom</name>
    <name type="synonym">Gymnopilus spectabilis subsp. junonius</name>
    <dbReference type="NCBI Taxonomy" id="109634"/>
    <lineage>
        <taxon>Eukaryota</taxon>
        <taxon>Fungi</taxon>
        <taxon>Dikarya</taxon>
        <taxon>Basidiomycota</taxon>
        <taxon>Agaricomycotina</taxon>
        <taxon>Agaricomycetes</taxon>
        <taxon>Agaricomycetidae</taxon>
        <taxon>Agaricales</taxon>
        <taxon>Agaricineae</taxon>
        <taxon>Hymenogastraceae</taxon>
        <taxon>Gymnopilus</taxon>
    </lineage>
</organism>
<dbReference type="GO" id="GO:0009263">
    <property type="term" value="P:deoxyribonucleotide biosynthetic process"/>
    <property type="evidence" value="ECO:0007669"/>
    <property type="project" value="UniProtKB-KW"/>
</dbReference>
<comment type="caution">
    <text evidence="7">The sequence shown here is derived from an EMBL/GenBank/DDBJ whole genome shotgun (WGS) entry which is preliminary data.</text>
</comment>
<dbReference type="GO" id="GO:0005524">
    <property type="term" value="F:ATP binding"/>
    <property type="evidence" value="ECO:0007669"/>
    <property type="project" value="InterPro"/>
</dbReference>
<evidence type="ECO:0000259" key="5">
    <source>
        <dbReference type="Pfam" id="PF00317"/>
    </source>
</evidence>
<dbReference type="InterPro" id="IPR039718">
    <property type="entry name" value="Rrm1"/>
</dbReference>